<dbReference type="Proteomes" id="UP000004097">
    <property type="component" value="Unassembled WGS sequence"/>
</dbReference>
<dbReference type="HOGENOM" id="CLU_3140755_0_0_9"/>
<name>E7MPT3_9FIRM</name>
<dbReference type="AlphaFoldDB" id="E7MPT3"/>
<evidence type="ECO:0000313" key="2">
    <source>
        <dbReference type="Proteomes" id="UP000004097"/>
    </source>
</evidence>
<evidence type="ECO:0000313" key="1">
    <source>
        <dbReference type="EMBL" id="EFW23852.1"/>
    </source>
</evidence>
<comment type="caution">
    <text evidence="1">The sequence shown here is derived from an EMBL/GenBank/DDBJ whole genome shotgun (WGS) entry which is preliminary data.</text>
</comment>
<dbReference type="EMBL" id="AECQ01000031">
    <property type="protein sequence ID" value="EFW23852.1"/>
    <property type="molecule type" value="Genomic_DNA"/>
</dbReference>
<protein>
    <submittedName>
        <fullName evidence="1">Uncharacterized protein</fullName>
    </submittedName>
</protein>
<dbReference type="STRING" id="706433.HMPREF9430_01658"/>
<gene>
    <name evidence="1" type="ORF">HMPREF9430_01658</name>
</gene>
<sequence>MEDFHQTSSLYDTANIYLPFVIDFYEILTLKHFKIKQFSSISLEFNDFK</sequence>
<proteinExistence type="predicted"/>
<organism evidence="1 2">
    <name type="scientific">Solobacterium moorei F0204</name>
    <dbReference type="NCBI Taxonomy" id="706433"/>
    <lineage>
        <taxon>Bacteria</taxon>
        <taxon>Bacillati</taxon>
        <taxon>Bacillota</taxon>
        <taxon>Erysipelotrichia</taxon>
        <taxon>Erysipelotrichales</taxon>
        <taxon>Erysipelotrichaceae</taxon>
        <taxon>Solobacterium</taxon>
    </lineage>
</organism>
<reference evidence="1 2" key="1">
    <citation type="submission" date="2010-08" db="EMBL/GenBank/DDBJ databases">
        <authorList>
            <person name="Weinstock G."/>
            <person name="Sodergren E."/>
            <person name="Clifton S."/>
            <person name="Fulton L."/>
            <person name="Fulton B."/>
            <person name="Courtney L."/>
            <person name="Fronick C."/>
            <person name="Harrison M."/>
            <person name="Strong C."/>
            <person name="Farmer C."/>
            <person name="Delahaunty K."/>
            <person name="Markovic C."/>
            <person name="Hall O."/>
            <person name="Minx P."/>
            <person name="Tomlinson C."/>
            <person name="Mitreva M."/>
            <person name="Hou S."/>
            <person name="Chen J."/>
            <person name="Wollam A."/>
            <person name="Pepin K.H."/>
            <person name="Johnson M."/>
            <person name="Bhonagiri V."/>
            <person name="Zhang X."/>
            <person name="Suruliraj S."/>
            <person name="Warren W."/>
            <person name="Chinwalla A."/>
            <person name="Mardis E.R."/>
            <person name="Wilson R.K."/>
        </authorList>
    </citation>
    <scope>NUCLEOTIDE SEQUENCE [LARGE SCALE GENOMIC DNA]</scope>
    <source>
        <strain evidence="1 2">F0204</strain>
    </source>
</reference>
<accession>E7MPT3</accession>
<keyword evidence="2" id="KW-1185">Reference proteome</keyword>